<sequence length="172" mass="18615">MSSATASHYAIQRGSTFYNGLFYLGGRDSDSNAVWYGITRFVLGETIPSGAIVESAVCTISSIVGAGANRTTRSRMELSGNSAVPATNFKNRSQTTSYTDEAVVASTESWNVTSQLQEIVDAGDASIVSVIQDGSMASSFQEWRVSPLNGSKFTLTFSYSIPRRANRRREIQ</sequence>
<name>A0A517R779_9PLAN</name>
<keyword evidence="2" id="KW-1185">Reference proteome</keyword>
<organism evidence="1 2">
    <name type="scientific">Stratiformator vulcanicus</name>
    <dbReference type="NCBI Taxonomy" id="2527980"/>
    <lineage>
        <taxon>Bacteria</taxon>
        <taxon>Pseudomonadati</taxon>
        <taxon>Planctomycetota</taxon>
        <taxon>Planctomycetia</taxon>
        <taxon>Planctomycetales</taxon>
        <taxon>Planctomycetaceae</taxon>
        <taxon>Stratiformator</taxon>
    </lineage>
</organism>
<evidence type="ECO:0000313" key="2">
    <source>
        <dbReference type="Proteomes" id="UP000317318"/>
    </source>
</evidence>
<protein>
    <submittedName>
        <fullName evidence="1">Uncharacterized protein</fullName>
    </submittedName>
</protein>
<proteinExistence type="predicted"/>
<accession>A0A517R779</accession>
<dbReference type="Proteomes" id="UP000317318">
    <property type="component" value="Chromosome"/>
</dbReference>
<evidence type="ECO:0000313" key="1">
    <source>
        <dbReference type="EMBL" id="QDT39740.1"/>
    </source>
</evidence>
<dbReference type="AlphaFoldDB" id="A0A517R779"/>
<dbReference type="KEGG" id="svp:Pan189_41490"/>
<gene>
    <name evidence="1" type="ORF">Pan189_41490</name>
</gene>
<dbReference type="EMBL" id="CP036268">
    <property type="protein sequence ID" value="QDT39740.1"/>
    <property type="molecule type" value="Genomic_DNA"/>
</dbReference>
<reference evidence="1 2" key="1">
    <citation type="submission" date="2019-02" db="EMBL/GenBank/DDBJ databases">
        <title>Deep-cultivation of Planctomycetes and their phenomic and genomic characterization uncovers novel biology.</title>
        <authorList>
            <person name="Wiegand S."/>
            <person name="Jogler M."/>
            <person name="Boedeker C."/>
            <person name="Pinto D."/>
            <person name="Vollmers J."/>
            <person name="Rivas-Marin E."/>
            <person name="Kohn T."/>
            <person name="Peeters S.H."/>
            <person name="Heuer A."/>
            <person name="Rast P."/>
            <person name="Oberbeckmann S."/>
            <person name="Bunk B."/>
            <person name="Jeske O."/>
            <person name="Meyerdierks A."/>
            <person name="Storesund J.E."/>
            <person name="Kallscheuer N."/>
            <person name="Luecker S."/>
            <person name="Lage O.M."/>
            <person name="Pohl T."/>
            <person name="Merkel B.J."/>
            <person name="Hornburger P."/>
            <person name="Mueller R.-W."/>
            <person name="Bruemmer F."/>
            <person name="Labrenz M."/>
            <person name="Spormann A.M."/>
            <person name="Op den Camp H."/>
            <person name="Overmann J."/>
            <person name="Amann R."/>
            <person name="Jetten M.S.M."/>
            <person name="Mascher T."/>
            <person name="Medema M.H."/>
            <person name="Devos D.P."/>
            <person name="Kaster A.-K."/>
            <person name="Ovreas L."/>
            <person name="Rohde M."/>
            <person name="Galperin M.Y."/>
            <person name="Jogler C."/>
        </authorList>
    </citation>
    <scope>NUCLEOTIDE SEQUENCE [LARGE SCALE GENOMIC DNA]</scope>
    <source>
        <strain evidence="1 2">Pan189</strain>
    </source>
</reference>